<proteinExistence type="predicted"/>
<evidence type="ECO:0000256" key="1">
    <source>
        <dbReference type="SAM" id="MobiDB-lite"/>
    </source>
</evidence>
<organism evidence="2 3">
    <name type="scientific">Cardiocondyla obscurior</name>
    <dbReference type="NCBI Taxonomy" id="286306"/>
    <lineage>
        <taxon>Eukaryota</taxon>
        <taxon>Metazoa</taxon>
        <taxon>Ecdysozoa</taxon>
        <taxon>Arthropoda</taxon>
        <taxon>Hexapoda</taxon>
        <taxon>Insecta</taxon>
        <taxon>Pterygota</taxon>
        <taxon>Neoptera</taxon>
        <taxon>Endopterygota</taxon>
        <taxon>Hymenoptera</taxon>
        <taxon>Apocrita</taxon>
        <taxon>Aculeata</taxon>
        <taxon>Formicoidea</taxon>
        <taxon>Formicidae</taxon>
        <taxon>Myrmicinae</taxon>
        <taxon>Cardiocondyla</taxon>
    </lineage>
</organism>
<protein>
    <submittedName>
        <fullName evidence="2">Uncharacterized protein</fullName>
    </submittedName>
</protein>
<dbReference type="EMBL" id="JADYXP020000008">
    <property type="protein sequence ID" value="KAL0118471.1"/>
    <property type="molecule type" value="Genomic_DNA"/>
</dbReference>
<keyword evidence="3" id="KW-1185">Reference proteome</keyword>
<reference evidence="2 3" key="1">
    <citation type="submission" date="2023-03" db="EMBL/GenBank/DDBJ databases">
        <title>High recombination rates correlate with genetic variation in Cardiocondyla obscurior ants.</title>
        <authorList>
            <person name="Errbii M."/>
        </authorList>
    </citation>
    <scope>NUCLEOTIDE SEQUENCE [LARGE SCALE GENOMIC DNA]</scope>
    <source>
        <strain evidence="2">Alpha-2009</strain>
        <tissue evidence="2">Whole body</tissue>
    </source>
</reference>
<comment type="caution">
    <text evidence="2">The sequence shown here is derived from an EMBL/GenBank/DDBJ whole genome shotgun (WGS) entry which is preliminary data.</text>
</comment>
<feature type="region of interest" description="Disordered" evidence="1">
    <location>
        <begin position="39"/>
        <end position="87"/>
    </location>
</feature>
<accession>A0AAW2FWS0</accession>
<evidence type="ECO:0000313" key="2">
    <source>
        <dbReference type="EMBL" id="KAL0118471.1"/>
    </source>
</evidence>
<dbReference type="AlphaFoldDB" id="A0AAW2FWS0"/>
<feature type="compositionally biased region" description="Basic and acidic residues" evidence="1">
    <location>
        <begin position="44"/>
        <end position="63"/>
    </location>
</feature>
<gene>
    <name evidence="2" type="ORF">PUN28_009263</name>
</gene>
<feature type="compositionally biased region" description="Basic and acidic residues" evidence="1">
    <location>
        <begin position="71"/>
        <end position="81"/>
    </location>
</feature>
<evidence type="ECO:0000313" key="3">
    <source>
        <dbReference type="Proteomes" id="UP001430953"/>
    </source>
</evidence>
<dbReference type="Proteomes" id="UP001430953">
    <property type="component" value="Unassembled WGS sequence"/>
</dbReference>
<sequence>MSISLSLRSLPNNEYVKWSRARYRLLSKRKCRGGWNFWPSRGVSRGERGRGERTERARGTEKERKRKSLSRTREASEERKLGWRTRG</sequence>
<name>A0AAW2FWS0_9HYME</name>